<gene>
    <name evidence="3" type="ORF">E8A74_09960</name>
</gene>
<comment type="caution">
    <text evidence="3">The sequence shown here is derived from an EMBL/GenBank/DDBJ whole genome shotgun (WGS) entry which is preliminary data.</text>
</comment>
<feature type="domain" description="Sulfatase-modifying factor enzyme-like" evidence="2">
    <location>
        <begin position="144"/>
        <end position="314"/>
    </location>
</feature>
<dbReference type="GO" id="GO:0120147">
    <property type="term" value="F:formylglycine-generating oxidase activity"/>
    <property type="evidence" value="ECO:0007669"/>
    <property type="project" value="TreeGrafter"/>
</dbReference>
<dbReference type="Gene3D" id="3.90.1580.10">
    <property type="entry name" value="paralog of FGE (formylglycine-generating enzyme)"/>
    <property type="match status" value="1"/>
</dbReference>
<dbReference type="Pfam" id="PF03781">
    <property type="entry name" value="FGE-sulfatase"/>
    <property type="match status" value="1"/>
</dbReference>
<dbReference type="InterPro" id="IPR042095">
    <property type="entry name" value="SUMF_sf"/>
</dbReference>
<dbReference type="OrthoDB" id="5496976at2"/>
<reference evidence="3 4" key="1">
    <citation type="submission" date="2019-04" db="EMBL/GenBank/DDBJ databases">
        <authorList>
            <person name="Li Y."/>
            <person name="Wang J."/>
        </authorList>
    </citation>
    <scope>NUCLEOTIDE SEQUENCE [LARGE SCALE GENOMIC DNA]</scope>
    <source>
        <strain evidence="3 4">DSM 14668</strain>
    </source>
</reference>
<evidence type="ECO:0000313" key="3">
    <source>
        <dbReference type="EMBL" id="TKD09927.1"/>
    </source>
</evidence>
<dbReference type="InterPro" id="IPR005532">
    <property type="entry name" value="SUMF_dom"/>
</dbReference>
<accession>A0A4U1JFQ0</accession>
<feature type="region of interest" description="Disordered" evidence="1">
    <location>
        <begin position="37"/>
        <end position="75"/>
    </location>
</feature>
<evidence type="ECO:0000256" key="1">
    <source>
        <dbReference type="SAM" id="MobiDB-lite"/>
    </source>
</evidence>
<evidence type="ECO:0000313" key="4">
    <source>
        <dbReference type="Proteomes" id="UP000309215"/>
    </source>
</evidence>
<sequence>MRGRARYHTHESSMGSNLKRLTVVVVMSLTASSCGGPTEFPKGANATGVPSPTPSAPPAELVPTAKTAAPSTSASAELMSAAPASEAKAKSPCPEGMAFVDTTYCPDVELECLKKEHNKPNKIIICHEFAEQAQKCKTELRRQRYCIDKYEYPNQAGAHPPVMVDWYDSLQMCQEQGKRLCWESEWVAACEGPKKTPFPYGYKRDPKTCNIDNPWYQPVLKNIYSREAWLQDQELFRLDQSVSSGEMPGCTSGFDVHDQTGNVDEWVNAEKNYEKSKWAGLKGGAWGHVRNACRPMTVSHEPEFTYYFVSFRCCADATPDPAADADPTLWRPPPQPTPKKHGAYSKGWTPKTRAPHQPSPPKP</sequence>
<dbReference type="AlphaFoldDB" id="A0A4U1JFQ0"/>
<feature type="region of interest" description="Disordered" evidence="1">
    <location>
        <begin position="320"/>
        <end position="363"/>
    </location>
</feature>
<name>A0A4U1JFQ0_9BACT</name>
<organism evidence="3 4">
    <name type="scientific">Polyangium fumosum</name>
    <dbReference type="NCBI Taxonomy" id="889272"/>
    <lineage>
        <taxon>Bacteria</taxon>
        <taxon>Pseudomonadati</taxon>
        <taxon>Myxococcota</taxon>
        <taxon>Polyangia</taxon>
        <taxon>Polyangiales</taxon>
        <taxon>Polyangiaceae</taxon>
        <taxon>Polyangium</taxon>
    </lineage>
</organism>
<dbReference type="PANTHER" id="PTHR23150:SF19">
    <property type="entry name" value="FORMYLGLYCINE-GENERATING ENZYME"/>
    <property type="match status" value="1"/>
</dbReference>
<feature type="compositionally biased region" description="Low complexity" evidence="1">
    <location>
        <begin position="63"/>
        <end position="75"/>
    </location>
</feature>
<dbReference type="Proteomes" id="UP000309215">
    <property type="component" value="Unassembled WGS sequence"/>
</dbReference>
<dbReference type="PROSITE" id="PS51257">
    <property type="entry name" value="PROKAR_LIPOPROTEIN"/>
    <property type="match status" value="1"/>
</dbReference>
<dbReference type="EMBL" id="SSMQ01000008">
    <property type="protein sequence ID" value="TKD09927.1"/>
    <property type="molecule type" value="Genomic_DNA"/>
</dbReference>
<dbReference type="PANTHER" id="PTHR23150">
    <property type="entry name" value="SULFATASE MODIFYING FACTOR 1, 2"/>
    <property type="match status" value="1"/>
</dbReference>
<dbReference type="InterPro" id="IPR016187">
    <property type="entry name" value="CTDL_fold"/>
</dbReference>
<protein>
    <recommendedName>
        <fullName evidence="2">Sulfatase-modifying factor enzyme-like domain-containing protein</fullName>
    </recommendedName>
</protein>
<dbReference type="InterPro" id="IPR051043">
    <property type="entry name" value="Sulfatase_Mod_Factor_Kinase"/>
</dbReference>
<proteinExistence type="predicted"/>
<feature type="compositionally biased region" description="Low complexity" evidence="1">
    <location>
        <begin position="320"/>
        <end position="329"/>
    </location>
</feature>
<dbReference type="SUPFAM" id="SSF56436">
    <property type="entry name" value="C-type lectin-like"/>
    <property type="match status" value="1"/>
</dbReference>
<evidence type="ECO:0000259" key="2">
    <source>
        <dbReference type="Pfam" id="PF03781"/>
    </source>
</evidence>
<keyword evidence="4" id="KW-1185">Reference proteome</keyword>